<dbReference type="Pfam" id="PF14602">
    <property type="entry name" value="Hexapep_2"/>
    <property type="match status" value="1"/>
</dbReference>
<evidence type="ECO:0008006" key="3">
    <source>
        <dbReference type="Google" id="ProtNLM"/>
    </source>
</evidence>
<sequence>MLEHYGLGVVIHPNVTIGNNVRIYQHVTVAVRSAIGSPHRIYIGNNVLIGAGAVIVSPENQGLSIGDNVKIGANAVVTKDVPSDTTVVGVPAIPIARTTSI</sequence>
<protein>
    <recommendedName>
        <fullName evidence="3">Serine acetyltransferase</fullName>
    </recommendedName>
</protein>
<gene>
    <name evidence="1" type="ORF">IQ266_07110</name>
</gene>
<dbReference type="InterPro" id="IPR011004">
    <property type="entry name" value="Trimer_LpxA-like_sf"/>
</dbReference>
<dbReference type="EMBL" id="JADEXQ010000017">
    <property type="protein sequence ID" value="MBE9029531.1"/>
    <property type="molecule type" value="Genomic_DNA"/>
</dbReference>
<dbReference type="AlphaFoldDB" id="A0A928VMR3"/>
<organism evidence="1 2">
    <name type="scientific">Romeriopsis navalis LEGE 11480</name>
    <dbReference type="NCBI Taxonomy" id="2777977"/>
    <lineage>
        <taxon>Bacteria</taxon>
        <taxon>Bacillati</taxon>
        <taxon>Cyanobacteriota</taxon>
        <taxon>Cyanophyceae</taxon>
        <taxon>Leptolyngbyales</taxon>
        <taxon>Leptolyngbyaceae</taxon>
        <taxon>Romeriopsis</taxon>
        <taxon>Romeriopsis navalis</taxon>
    </lineage>
</organism>
<reference evidence="1" key="1">
    <citation type="submission" date="2020-10" db="EMBL/GenBank/DDBJ databases">
        <authorList>
            <person name="Castelo-Branco R."/>
            <person name="Eusebio N."/>
            <person name="Adriana R."/>
            <person name="Vieira A."/>
            <person name="Brugerolle De Fraissinette N."/>
            <person name="Rezende De Castro R."/>
            <person name="Schneider M.P."/>
            <person name="Vasconcelos V."/>
            <person name="Leao P.N."/>
        </authorList>
    </citation>
    <scope>NUCLEOTIDE SEQUENCE</scope>
    <source>
        <strain evidence="1">LEGE 11480</strain>
    </source>
</reference>
<dbReference type="InterPro" id="IPR001451">
    <property type="entry name" value="Hexapep"/>
</dbReference>
<accession>A0A928VMR3</accession>
<evidence type="ECO:0000313" key="2">
    <source>
        <dbReference type="Proteomes" id="UP000625316"/>
    </source>
</evidence>
<dbReference type="SUPFAM" id="SSF51161">
    <property type="entry name" value="Trimeric LpxA-like enzymes"/>
    <property type="match status" value="1"/>
</dbReference>
<keyword evidence="2" id="KW-1185">Reference proteome</keyword>
<dbReference type="Proteomes" id="UP000625316">
    <property type="component" value="Unassembled WGS sequence"/>
</dbReference>
<dbReference type="PANTHER" id="PTHR42811">
    <property type="entry name" value="SERINE ACETYLTRANSFERASE"/>
    <property type="match status" value="1"/>
</dbReference>
<evidence type="ECO:0000313" key="1">
    <source>
        <dbReference type="EMBL" id="MBE9029531.1"/>
    </source>
</evidence>
<name>A0A928VMR3_9CYAN</name>
<dbReference type="Gene3D" id="2.160.10.10">
    <property type="entry name" value="Hexapeptide repeat proteins"/>
    <property type="match status" value="1"/>
</dbReference>
<proteinExistence type="predicted"/>
<comment type="caution">
    <text evidence="1">The sequence shown here is derived from an EMBL/GenBank/DDBJ whole genome shotgun (WGS) entry which is preliminary data.</text>
</comment>
<dbReference type="GO" id="GO:0043886">
    <property type="term" value="F:structural constituent of carboxysome shell"/>
    <property type="evidence" value="ECO:0007669"/>
    <property type="project" value="UniProtKB-ARBA"/>
</dbReference>
<dbReference type="GO" id="GO:0031470">
    <property type="term" value="C:carboxysome"/>
    <property type="evidence" value="ECO:0007669"/>
    <property type="project" value="UniProtKB-ARBA"/>
</dbReference>